<dbReference type="Gene3D" id="2.40.170.20">
    <property type="entry name" value="TonB-dependent receptor, beta-barrel domain"/>
    <property type="match status" value="1"/>
</dbReference>
<comment type="similarity">
    <text evidence="12">Belongs to the TonB-dependent receptor family.</text>
</comment>
<name>A0A4Z0P8G2_9BACT</name>
<evidence type="ECO:0000259" key="13">
    <source>
        <dbReference type="Pfam" id="PF00593"/>
    </source>
</evidence>
<dbReference type="Gene3D" id="2.170.130.10">
    <property type="entry name" value="TonB-dependent receptor, plug domain"/>
    <property type="match status" value="1"/>
</dbReference>
<dbReference type="InterPro" id="IPR012910">
    <property type="entry name" value="Plug_dom"/>
</dbReference>
<keyword evidence="2" id="KW-0813">Transport</keyword>
<dbReference type="InterPro" id="IPR036942">
    <property type="entry name" value="Beta-barrel_TonB_sf"/>
</dbReference>
<evidence type="ECO:0000256" key="3">
    <source>
        <dbReference type="ARBA" id="ARBA00022452"/>
    </source>
</evidence>
<keyword evidence="6" id="KW-0732">Signal</keyword>
<evidence type="ECO:0000256" key="2">
    <source>
        <dbReference type="ARBA" id="ARBA00022448"/>
    </source>
</evidence>
<evidence type="ECO:0000256" key="5">
    <source>
        <dbReference type="ARBA" id="ARBA00022692"/>
    </source>
</evidence>
<dbReference type="SUPFAM" id="SSF56935">
    <property type="entry name" value="Porins"/>
    <property type="match status" value="1"/>
</dbReference>
<feature type="domain" description="TonB-dependent receptor plug" evidence="14">
    <location>
        <begin position="83"/>
        <end position="190"/>
    </location>
</feature>
<keyword evidence="3" id="KW-1134">Transmembrane beta strand</keyword>
<dbReference type="PANTHER" id="PTHR32552">
    <property type="entry name" value="FERRICHROME IRON RECEPTOR-RELATED"/>
    <property type="match status" value="1"/>
</dbReference>
<dbReference type="Proteomes" id="UP000298337">
    <property type="component" value="Unassembled WGS sequence"/>
</dbReference>
<evidence type="ECO:0000256" key="10">
    <source>
        <dbReference type="ARBA" id="ARBA00023136"/>
    </source>
</evidence>
<dbReference type="Pfam" id="PF07715">
    <property type="entry name" value="Plug"/>
    <property type="match status" value="1"/>
</dbReference>
<comment type="subcellular location">
    <subcellularLocation>
        <location evidence="1">Cell outer membrane</location>
        <topology evidence="1">Multi-pass membrane protein</topology>
    </subcellularLocation>
</comment>
<dbReference type="Pfam" id="PF00593">
    <property type="entry name" value="TonB_dep_Rec_b-barrel"/>
    <property type="match status" value="1"/>
</dbReference>
<evidence type="ECO:0000256" key="11">
    <source>
        <dbReference type="ARBA" id="ARBA00023237"/>
    </source>
</evidence>
<dbReference type="EMBL" id="SRLA01000002">
    <property type="protein sequence ID" value="TGE08290.1"/>
    <property type="molecule type" value="Genomic_DNA"/>
</dbReference>
<keyword evidence="7" id="KW-0408">Iron</keyword>
<keyword evidence="8" id="KW-0406">Ion transport</keyword>
<keyword evidence="5" id="KW-0812">Transmembrane</keyword>
<keyword evidence="11" id="KW-0998">Cell outer membrane</keyword>
<sequence length="703" mass="78210">MVRCCAITGRVTRWTYFCSASCWGECTFGCCLRLNLSCMKQSILPILACLSAFSAEAQISQTTSDTTRTLPDVLVTYQADKLTPVTFQNLSGSLLKARSVGQEPSFLLTQLSPGVTAYSDAGSTQGYAYFRLRGIDQTRINTTLDGVPLNEPEDQGAYFSNYPDLFNSLSRIQIQRGVGTTQNGTASYGGSIQLFSSSLLDSARATLGGGYGSFGSYRVFGEYASGLRGRTAVYARASHLHSDGYKERSANTSQSAYVSGGLFYDRSSWKLSVLAGQQRNQLAWLPVPDSVLRRNRRANANGRENDHFQQALVQLQNQWQPTTTTDVNTSVYANGLRGGYDFDLNTFLGLPATQELYRYDFRSEGAGAFSTVTRRTQRLTWTSGLHLSTYRRRHLGSERTAGELYRNTGYKREGSAFSKLEYRLGQFTTFADLQGRLVTFRYAGSVDMAPLTWRFLNPKAGLSFAATENTTLYYSLGRTGREPTRNDIFGGNDDLLADTDGRALVSNTRAEYVTDHELGVRHRRAGLQLELNAYYMNFQNEIVLNGSLGPNGLALTDNVARSYRAGLEAVANWQATHQLSFLTNAALNRSRIREQSESFQPILTPAVLFNQEVVYQQGPWLVAVAGRYQSRSYLNFANSVAINGYALLNARVQYAWRGWELTVFGNNLTDARYFNNGTVEEDGTRKYFVQAPANYYMALKLTL</sequence>
<proteinExistence type="inferred from homology"/>
<comment type="caution">
    <text evidence="15">The sequence shown here is derived from an EMBL/GenBank/DDBJ whole genome shotgun (WGS) entry which is preliminary data.</text>
</comment>
<feature type="domain" description="TonB-dependent receptor-like beta-barrel" evidence="13">
    <location>
        <begin position="263"/>
        <end position="668"/>
    </location>
</feature>
<evidence type="ECO:0000256" key="1">
    <source>
        <dbReference type="ARBA" id="ARBA00004571"/>
    </source>
</evidence>
<dbReference type="AlphaFoldDB" id="A0A4Z0P8G2"/>
<dbReference type="GO" id="GO:0015344">
    <property type="term" value="F:siderophore uptake transmembrane transporter activity"/>
    <property type="evidence" value="ECO:0007669"/>
    <property type="project" value="TreeGrafter"/>
</dbReference>
<evidence type="ECO:0000256" key="12">
    <source>
        <dbReference type="RuleBase" id="RU003357"/>
    </source>
</evidence>
<dbReference type="InterPro" id="IPR000531">
    <property type="entry name" value="Beta-barrel_TonB"/>
</dbReference>
<evidence type="ECO:0000313" key="15">
    <source>
        <dbReference type="EMBL" id="TGE08290.1"/>
    </source>
</evidence>
<keyword evidence="15" id="KW-0675">Receptor</keyword>
<evidence type="ECO:0000259" key="14">
    <source>
        <dbReference type="Pfam" id="PF07715"/>
    </source>
</evidence>
<reference evidence="15 16" key="1">
    <citation type="submission" date="2019-04" db="EMBL/GenBank/DDBJ databases">
        <authorList>
            <person name="Feng G."/>
            <person name="Zhang J."/>
            <person name="Zhu H."/>
        </authorList>
    </citation>
    <scope>NUCLEOTIDE SEQUENCE [LARGE SCALE GENOMIC DNA]</scope>
    <source>
        <strain evidence="15 16">92R-1</strain>
    </source>
</reference>
<accession>A0A4Z0P8G2</accession>
<dbReference type="GO" id="GO:0009279">
    <property type="term" value="C:cell outer membrane"/>
    <property type="evidence" value="ECO:0007669"/>
    <property type="project" value="UniProtKB-SubCell"/>
</dbReference>
<evidence type="ECO:0000256" key="9">
    <source>
        <dbReference type="ARBA" id="ARBA00023077"/>
    </source>
</evidence>
<evidence type="ECO:0000256" key="8">
    <source>
        <dbReference type="ARBA" id="ARBA00023065"/>
    </source>
</evidence>
<evidence type="ECO:0000313" key="16">
    <source>
        <dbReference type="Proteomes" id="UP000298337"/>
    </source>
</evidence>
<evidence type="ECO:0000256" key="6">
    <source>
        <dbReference type="ARBA" id="ARBA00022729"/>
    </source>
</evidence>
<dbReference type="InterPro" id="IPR037066">
    <property type="entry name" value="Plug_dom_sf"/>
</dbReference>
<dbReference type="OrthoDB" id="9761152at2"/>
<dbReference type="PANTHER" id="PTHR32552:SF68">
    <property type="entry name" value="FERRICHROME OUTER MEMBRANE TRANSPORTER_PHAGE RECEPTOR"/>
    <property type="match status" value="1"/>
</dbReference>
<keyword evidence="4" id="KW-0410">Iron transport</keyword>
<keyword evidence="10 12" id="KW-0472">Membrane</keyword>
<gene>
    <name evidence="15" type="ORF">EU556_11250</name>
</gene>
<evidence type="ECO:0000256" key="4">
    <source>
        <dbReference type="ARBA" id="ARBA00022496"/>
    </source>
</evidence>
<dbReference type="InterPro" id="IPR039426">
    <property type="entry name" value="TonB-dep_rcpt-like"/>
</dbReference>
<protein>
    <submittedName>
        <fullName evidence="15">TonB-dependent receptor</fullName>
    </submittedName>
</protein>
<organism evidence="15 16">
    <name type="scientific">Hymenobacter fodinae</name>
    <dbReference type="NCBI Taxonomy" id="2510796"/>
    <lineage>
        <taxon>Bacteria</taxon>
        <taxon>Pseudomonadati</taxon>
        <taxon>Bacteroidota</taxon>
        <taxon>Cytophagia</taxon>
        <taxon>Cytophagales</taxon>
        <taxon>Hymenobacteraceae</taxon>
        <taxon>Hymenobacter</taxon>
    </lineage>
</organism>
<keyword evidence="16" id="KW-1185">Reference proteome</keyword>
<evidence type="ECO:0000256" key="7">
    <source>
        <dbReference type="ARBA" id="ARBA00023004"/>
    </source>
</evidence>
<keyword evidence="9 12" id="KW-0798">TonB box</keyword>